<dbReference type="Pfam" id="PF02599">
    <property type="entry name" value="CsrA"/>
    <property type="match status" value="1"/>
</dbReference>
<evidence type="ECO:0000313" key="6">
    <source>
        <dbReference type="Proteomes" id="UP000006427"/>
    </source>
</evidence>
<comment type="similarity">
    <text evidence="4">Belongs to the CsrA/RsmA family.</text>
</comment>
<evidence type="ECO:0000256" key="3">
    <source>
        <dbReference type="ARBA" id="ARBA00022884"/>
    </source>
</evidence>
<evidence type="ECO:0000256" key="4">
    <source>
        <dbReference type="HAMAP-Rule" id="MF_00167"/>
    </source>
</evidence>
<comment type="subunit">
    <text evidence="4">Homodimer; the beta-strands of each monomer intercalate to form a hydrophobic core, while the alpha-helices form wings that extend away from the core.</text>
</comment>
<dbReference type="Gene3D" id="2.60.40.4380">
    <property type="entry name" value="Translational regulator CsrA"/>
    <property type="match status" value="1"/>
</dbReference>
<accession>D2Z963</accession>
<keyword evidence="6" id="KW-1185">Reference proteome</keyword>
<protein>
    <recommendedName>
        <fullName evidence="4">Translational regulator CsrA</fullName>
    </recommendedName>
</protein>
<keyword evidence="2 4" id="KW-0810">Translation regulation</keyword>
<comment type="function">
    <text evidence="4">A translational regulator that binds mRNA to regulate translation initiation and/or mRNA stability. Usually binds in the 5'-UTR at or near the Shine-Dalgarno sequence preventing ribosome-binding, thus repressing translation. Its main target seems to be the major flagellin gene, while its function is anatagonized by FliW.</text>
</comment>
<sequence length="82" mass="8966">MLVLSRKVGEGMKIGEDITLRILEVKGDTVKLGFVAPKNVPIWRSELFDEIADANRQAASIELGGDINLDNILRSTKRGDAS</sequence>
<keyword evidence="4" id="KW-1005">Bacterial flagellum biogenesis</keyword>
<dbReference type="PANTHER" id="PTHR34984">
    <property type="entry name" value="CARBON STORAGE REGULATOR"/>
    <property type="match status" value="1"/>
</dbReference>
<evidence type="ECO:0000256" key="2">
    <source>
        <dbReference type="ARBA" id="ARBA00022845"/>
    </source>
</evidence>
<proteinExistence type="inferred from homology"/>
<evidence type="ECO:0000256" key="1">
    <source>
        <dbReference type="ARBA" id="ARBA00022490"/>
    </source>
</evidence>
<dbReference type="InterPro" id="IPR003751">
    <property type="entry name" value="CsrA"/>
</dbReference>
<comment type="subcellular location">
    <subcellularLocation>
        <location evidence="4">Cytoplasm</location>
    </subcellularLocation>
</comment>
<dbReference type="GO" id="GO:0044781">
    <property type="term" value="P:bacterial-type flagellum organization"/>
    <property type="evidence" value="ECO:0007669"/>
    <property type="project" value="UniProtKB-KW"/>
</dbReference>
<dbReference type="PaxDb" id="469381-Dpep_1986"/>
<dbReference type="GO" id="GO:0005829">
    <property type="term" value="C:cytosol"/>
    <property type="evidence" value="ECO:0007669"/>
    <property type="project" value="TreeGrafter"/>
</dbReference>
<organism evidence="5 6">
    <name type="scientific">Dethiosulfovibrio peptidovorans DSM 11002</name>
    <dbReference type="NCBI Taxonomy" id="469381"/>
    <lineage>
        <taxon>Bacteria</taxon>
        <taxon>Thermotogati</taxon>
        <taxon>Synergistota</taxon>
        <taxon>Synergistia</taxon>
        <taxon>Synergistales</taxon>
        <taxon>Dethiosulfovibrionaceae</taxon>
        <taxon>Dethiosulfovibrio</taxon>
    </lineage>
</organism>
<dbReference type="AlphaFoldDB" id="D2Z963"/>
<keyword evidence="1 4" id="KW-0963">Cytoplasm</keyword>
<dbReference type="NCBIfam" id="TIGR00202">
    <property type="entry name" value="csrA"/>
    <property type="match status" value="1"/>
</dbReference>
<dbReference type="InterPro" id="IPR036107">
    <property type="entry name" value="CsrA_sf"/>
</dbReference>
<dbReference type="Proteomes" id="UP000006427">
    <property type="component" value="Unassembled WGS sequence"/>
</dbReference>
<comment type="caution">
    <text evidence="5">The sequence shown here is derived from an EMBL/GenBank/DDBJ whole genome shotgun (WGS) entry which is preliminary data.</text>
</comment>
<dbReference type="SUPFAM" id="SSF117130">
    <property type="entry name" value="CsrA-like"/>
    <property type="match status" value="1"/>
</dbReference>
<dbReference type="GO" id="GO:0006402">
    <property type="term" value="P:mRNA catabolic process"/>
    <property type="evidence" value="ECO:0007669"/>
    <property type="project" value="InterPro"/>
</dbReference>
<dbReference type="eggNOG" id="COG1551">
    <property type="taxonomic scope" value="Bacteria"/>
</dbReference>
<dbReference type="GO" id="GO:1902208">
    <property type="term" value="P:regulation of bacterial-type flagellum assembly"/>
    <property type="evidence" value="ECO:0007669"/>
    <property type="project" value="UniProtKB-UniRule"/>
</dbReference>
<dbReference type="GO" id="GO:0006109">
    <property type="term" value="P:regulation of carbohydrate metabolic process"/>
    <property type="evidence" value="ECO:0007669"/>
    <property type="project" value="InterPro"/>
</dbReference>
<dbReference type="GO" id="GO:0045947">
    <property type="term" value="P:negative regulation of translational initiation"/>
    <property type="evidence" value="ECO:0007669"/>
    <property type="project" value="UniProtKB-UniRule"/>
</dbReference>
<dbReference type="EMBL" id="ABTR02000001">
    <property type="protein sequence ID" value="EFC92010.1"/>
    <property type="molecule type" value="Genomic_DNA"/>
</dbReference>
<dbReference type="STRING" id="469381.Dpep_1986"/>
<dbReference type="PANTHER" id="PTHR34984:SF1">
    <property type="entry name" value="CARBON STORAGE REGULATOR"/>
    <property type="match status" value="1"/>
</dbReference>
<keyword evidence="3 4" id="KW-0694">RNA-binding</keyword>
<dbReference type="GO" id="GO:0048027">
    <property type="term" value="F:mRNA 5'-UTR binding"/>
    <property type="evidence" value="ECO:0007669"/>
    <property type="project" value="UniProtKB-UniRule"/>
</dbReference>
<gene>
    <name evidence="4" type="primary">csrA</name>
    <name evidence="5" type="ORF">Dpep_1986</name>
</gene>
<reference evidence="5 6" key="1">
    <citation type="journal article" date="2010" name="Stand. Genomic Sci.">
        <title>Permanent draft genome sequence of Dethiosulfovibrio peptidovorans type strain (SEBR 4207).</title>
        <authorList>
            <person name="Labutti K."/>
            <person name="Mayilraj S."/>
            <person name="Clum A."/>
            <person name="Lucas S."/>
            <person name="Glavina Del Rio T."/>
            <person name="Nolan M."/>
            <person name="Tice H."/>
            <person name="Cheng J.F."/>
            <person name="Pitluck S."/>
            <person name="Liolios K."/>
            <person name="Ivanova N."/>
            <person name="Mavromatis K."/>
            <person name="Mikhailova N."/>
            <person name="Pati A."/>
            <person name="Goodwin L."/>
            <person name="Chen A."/>
            <person name="Palaniappan K."/>
            <person name="Land M."/>
            <person name="Hauser L."/>
            <person name="Chang Y.J."/>
            <person name="Jeffries C.D."/>
            <person name="Rohde M."/>
            <person name="Spring S."/>
            <person name="Goker M."/>
            <person name="Woyke T."/>
            <person name="Bristow J."/>
            <person name="Eisen J.A."/>
            <person name="Markowitz V."/>
            <person name="Hugenholtz P."/>
            <person name="Kyrpides N.C."/>
            <person name="Klenk H.P."/>
            <person name="Lapidus A."/>
        </authorList>
    </citation>
    <scope>NUCLEOTIDE SEQUENCE [LARGE SCALE GENOMIC DNA]</scope>
    <source>
        <strain evidence="5 6">DSM 11002</strain>
    </source>
</reference>
<keyword evidence="4" id="KW-0678">Repressor</keyword>
<dbReference type="HAMAP" id="MF_00167">
    <property type="entry name" value="CsrA"/>
    <property type="match status" value="1"/>
</dbReference>
<name>D2Z963_9BACT</name>
<dbReference type="OrthoDB" id="9809061at2"/>
<evidence type="ECO:0000313" key="5">
    <source>
        <dbReference type="EMBL" id="EFC92010.1"/>
    </source>
</evidence>
<dbReference type="RefSeq" id="WP_005661788.1">
    <property type="nucleotide sequence ID" value="NZ_ABTR02000001.1"/>
</dbReference>